<keyword evidence="1" id="KW-0175">Coiled coil</keyword>
<dbReference type="RefSeq" id="WP_347704071.1">
    <property type="nucleotide sequence ID" value="NZ_JBDPZD010000002.1"/>
</dbReference>
<sequence length="386" mass="42301">MSEPLLPSSPTTESADALPAPALPPAPAASALPVWVSWGGGALAVLTLASLLLAWQSLSRQQSLERELVQRQEASQAQAAEARNVAKQSEALMRDTAAKVALLDARLAEVALQRGQLEELIQSMSRSRDENVVGDIEAAIRVAMQQTQITGSAEPLVATLKQADERLQRYKQPRMEGIRRALARDLDRVKAVSVVDVATLTIKLDEVVRMAEELPLVGVAEAHAELRRDDPARAATRERERKARLEREAAAAAADGKLALWWWQATQQLSDWGGLVWGEARTLLRVTRVEHPEAALMSPDQSFFLRENFKLRLLNARLALLSRQFDTAQADLRDTQETLARYFDARSRKVTSVAELLRQVAGQARAVSVPRPDDTLAALTAAAAGR</sequence>
<comment type="caution">
    <text evidence="3">The sequence shown here is derived from an EMBL/GenBank/DDBJ whole genome shotgun (WGS) entry which is preliminary data.</text>
</comment>
<evidence type="ECO:0000313" key="3">
    <source>
        <dbReference type="EMBL" id="MEO3691229.1"/>
    </source>
</evidence>
<dbReference type="GO" id="GO:0032259">
    <property type="term" value="P:methylation"/>
    <property type="evidence" value="ECO:0007669"/>
    <property type="project" value="UniProtKB-KW"/>
</dbReference>
<dbReference type="GO" id="GO:0004851">
    <property type="term" value="F:uroporphyrin-III C-methyltransferase activity"/>
    <property type="evidence" value="ECO:0007669"/>
    <property type="project" value="UniProtKB-EC"/>
</dbReference>
<name>A0ABV0G0G6_9BURK</name>
<feature type="coiled-coil region" evidence="1">
    <location>
        <begin position="311"/>
        <end position="338"/>
    </location>
</feature>
<keyword evidence="3" id="KW-0489">Methyltransferase</keyword>
<gene>
    <name evidence="3" type="ORF">ABDJ85_07090</name>
</gene>
<feature type="region of interest" description="Disordered" evidence="2">
    <location>
        <begin position="1"/>
        <end position="21"/>
    </location>
</feature>
<dbReference type="Pfam" id="PF04375">
    <property type="entry name" value="HemX"/>
    <property type="match status" value="1"/>
</dbReference>
<keyword evidence="4" id="KW-1185">Reference proteome</keyword>
<keyword evidence="3" id="KW-0808">Transferase</keyword>
<organism evidence="3 4">
    <name type="scientific">Roseateles paludis</name>
    <dbReference type="NCBI Taxonomy" id="3145238"/>
    <lineage>
        <taxon>Bacteria</taxon>
        <taxon>Pseudomonadati</taxon>
        <taxon>Pseudomonadota</taxon>
        <taxon>Betaproteobacteria</taxon>
        <taxon>Burkholderiales</taxon>
        <taxon>Sphaerotilaceae</taxon>
        <taxon>Roseateles</taxon>
    </lineage>
</organism>
<dbReference type="EMBL" id="JBDPZD010000002">
    <property type="protein sequence ID" value="MEO3691229.1"/>
    <property type="molecule type" value="Genomic_DNA"/>
</dbReference>
<dbReference type="EC" id="2.1.1.107" evidence="3"/>
<dbReference type="InterPro" id="IPR007470">
    <property type="entry name" value="HemX"/>
</dbReference>
<dbReference type="PANTHER" id="PTHR38043">
    <property type="entry name" value="PROTEIN HEMX"/>
    <property type="match status" value="1"/>
</dbReference>
<reference evidence="3 4" key="1">
    <citation type="submission" date="2024-05" db="EMBL/GenBank/DDBJ databases">
        <title>Roseateles sp. DJS-2-20 16S ribosomal RNA gene Genome sequencing and assembly.</title>
        <authorList>
            <person name="Woo H."/>
        </authorList>
    </citation>
    <scope>NUCLEOTIDE SEQUENCE [LARGE SCALE GENOMIC DNA]</scope>
    <source>
        <strain evidence="3 4">DJS-2-20</strain>
    </source>
</reference>
<evidence type="ECO:0000313" key="4">
    <source>
        <dbReference type="Proteomes" id="UP001495147"/>
    </source>
</evidence>
<evidence type="ECO:0000256" key="1">
    <source>
        <dbReference type="SAM" id="Coils"/>
    </source>
</evidence>
<evidence type="ECO:0000256" key="2">
    <source>
        <dbReference type="SAM" id="MobiDB-lite"/>
    </source>
</evidence>
<dbReference type="Proteomes" id="UP001495147">
    <property type="component" value="Unassembled WGS sequence"/>
</dbReference>
<protein>
    <submittedName>
        <fullName evidence="3">Uroporphyrinogen-III C-methyltransferase</fullName>
        <ecNumber evidence="3">2.1.1.107</ecNumber>
    </submittedName>
</protein>
<accession>A0ABV0G0G6</accession>
<proteinExistence type="predicted"/>
<dbReference type="PANTHER" id="PTHR38043:SF1">
    <property type="entry name" value="PROTEIN HEMX"/>
    <property type="match status" value="1"/>
</dbReference>